<organism evidence="2 3">
    <name type="scientific">Turicibacter sanguinis</name>
    <dbReference type="NCBI Taxonomy" id="154288"/>
    <lineage>
        <taxon>Bacteria</taxon>
        <taxon>Bacillati</taxon>
        <taxon>Bacillota</taxon>
        <taxon>Erysipelotrichia</taxon>
        <taxon>Erysipelotrichales</taxon>
        <taxon>Turicibacteraceae</taxon>
        <taxon>Turicibacter</taxon>
    </lineage>
</organism>
<reference evidence="2 3" key="1">
    <citation type="journal article" date="2019" name="Nat. Med.">
        <title>A library of human gut bacterial isolates paired with longitudinal multiomics data enables mechanistic microbiome research.</title>
        <authorList>
            <person name="Poyet M."/>
            <person name="Groussin M."/>
            <person name="Gibbons S.M."/>
            <person name="Avila-Pacheco J."/>
            <person name="Jiang X."/>
            <person name="Kearney S.M."/>
            <person name="Perrotta A.R."/>
            <person name="Berdy B."/>
            <person name="Zhao S."/>
            <person name="Lieberman T.D."/>
            <person name="Swanson P.K."/>
            <person name="Smith M."/>
            <person name="Roesemann S."/>
            <person name="Alexander J.E."/>
            <person name="Rich S.A."/>
            <person name="Livny J."/>
            <person name="Vlamakis H."/>
            <person name="Clish C."/>
            <person name="Bullock K."/>
            <person name="Deik A."/>
            <person name="Scott J."/>
            <person name="Pierce K.A."/>
            <person name="Xavier R.J."/>
            <person name="Alm E.J."/>
        </authorList>
    </citation>
    <scope>NUCLEOTIDE SEQUENCE [LARGE SCALE GENOMIC DNA]</scope>
    <source>
        <strain evidence="2 3">BIOML-A198</strain>
    </source>
</reference>
<dbReference type="GeneID" id="60058828"/>
<dbReference type="Gene3D" id="1.25.40.10">
    <property type="entry name" value="Tetratricopeptide repeat domain"/>
    <property type="match status" value="1"/>
</dbReference>
<dbReference type="Pfam" id="PF01381">
    <property type="entry name" value="HTH_3"/>
    <property type="match status" value="1"/>
</dbReference>
<dbReference type="OrthoDB" id="5516148at2"/>
<feature type="domain" description="HTH cro/C1-type" evidence="1">
    <location>
        <begin position="9"/>
        <end position="63"/>
    </location>
</feature>
<dbReference type="InterPro" id="IPR001387">
    <property type="entry name" value="Cro/C1-type_HTH"/>
</dbReference>
<sequence>MFLTVGQKLKKYRKLFNIKLSMFERYGFSAAYISYIENNKRIPPFETAKEIFEALVCLTNGEIVKQITVEDFVKDEYEEAESWVIVNCNLDMALNNYKQYYEVCNKYNLNNYLIKLDEILAYYYQSIKKYFISNEYFTNCISQLKEIDKRIVKYYIELGVNYQDLGLYEESLLNLNLALKCIKTQDLEYIYRIYYELSRSYYYLKKLDDSYLLVDKIIDNCPFIQRKAAAILLKENILKVDGRLEEGEKILKQFIEKQLYTPYLKYAYHNLGCNLNDQHKYREALEVLNQALAYRTSSSEIALTNYLIGEVYYNMKDLTNSRKYYSLSQEMVLKEGTFDHKKTVVERLISLYFDVGDMYSIEQELQLIDLISHECHYRELKNIAKINILRCSVSNGVNLTPKLRDYVIGN</sequence>
<dbReference type="GO" id="GO:0003677">
    <property type="term" value="F:DNA binding"/>
    <property type="evidence" value="ECO:0007669"/>
    <property type="project" value="InterPro"/>
</dbReference>
<dbReference type="AlphaFoldDB" id="A0A9X4XH29"/>
<protein>
    <submittedName>
        <fullName evidence="2">Helix-turn-helix domain-containing protein</fullName>
    </submittedName>
</protein>
<gene>
    <name evidence="2" type="ORF">GMA92_15515</name>
</gene>
<dbReference type="SUPFAM" id="SSF47413">
    <property type="entry name" value="lambda repressor-like DNA-binding domains"/>
    <property type="match status" value="1"/>
</dbReference>
<evidence type="ECO:0000313" key="2">
    <source>
        <dbReference type="EMBL" id="MTK22803.1"/>
    </source>
</evidence>
<dbReference type="InterPro" id="IPR011990">
    <property type="entry name" value="TPR-like_helical_dom_sf"/>
</dbReference>
<dbReference type="InterPro" id="IPR010982">
    <property type="entry name" value="Lambda_DNA-bd_dom_sf"/>
</dbReference>
<evidence type="ECO:0000313" key="3">
    <source>
        <dbReference type="Proteomes" id="UP000487649"/>
    </source>
</evidence>
<dbReference type="InterPro" id="IPR019734">
    <property type="entry name" value="TPR_rpt"/>
</dbReference>
<dbReference type="EMBL" id="WMQE01000062">
    <property type="protein sequence ID" value="MTK22803.1"/>
    <property type="molecule type" value="Genomic_DNA"/>
</dbReference>
<dbReference type="PROSITE" id="PS50943">
    <property type="entry name" value="HTH_CROC1"/>
    <property type="match status" value="1"/>
</dbReference>
<name>A0A9X4XH29_9FIRM</name>
<proteinExistence type="predicted"/>
<dbReference type="SMART" id="SM00028">
    <property type="entry name" value="TPR"/>
    <property type="match status" value="4"/>
</dbReference>
<accession>A0A9X4XH29</accession>
<dbReference type="RefSeq" id="WP_055166263.1">
    <property type="nucleotide sequence ID" value="NZ_CABJBH010000030.1"/>
</dbReference>
<dbReference type="SUPFAM" id="SSF48452">
    <property type="entry name" value="TPR-like"/>
    <property type="match status" value="2"/>
</dbReference>
<dbReference type="Gene3D" id="1.10.260.40">
    <property type="entry name" value="lambda repressor-like DNA-binding domains"/>
    <property type="match status" value="1"/>
</dbReference>
<evidence type="ECO:0000259" key="1">
    <source>
        <dbReference type="PROSITE" id="PS50943"/>
    </source>
</evidence>
<dbReference type="CDD" id="cd00093">
    <property type="entry name" value="HTH_XRE"/>
    <property type="match status" value="1"/>
</dbReference>
<comment type="caution">
    <text evidence="2">The sequence shown here is derived from an EMBL/GenBank/DDBJ whole genome shotgun (WGS) entry which is preliminary data.</text>
</comment>
<dbReference type="Proteomes" id="UP000487649">
    <property type="component" value="Unassembled WGS sequence"/>
</dbReference>